<sequence length="117" mass="14165">MNAQIPLAQRDLNLLQIEQEIMNKKYLLVNKKKDLDKKQKLNNYLDTVKDDYTKYYDFIVKEKQQQYNALLLLKEYMNDLTKTENLVDEQLRSVKHDQKDIIREIDKVKNELDELMN</sequence>
<accession>A0A6C0KQT5</accession>
<proteinExistence type="predicted"/>
<dbReference type="EMBL" id="MN740944">
    <property type="protein sequence ID" value="QHU19077.1"/>
    <property type="molecule type" value="Genomic_DNA"/>
</dbReference>
<protein>
    <submittedName>
        <fullName evidence="2">Uncharacterized protein</fullName>
    </submittedName>
</protein>
<feature type="coiled-coil region" evidence="1">
    <location>
        <begin position="73"/>
        <end position="111"/>
    </location>
</feature>
<name>A0A6C0KQT5_9ZZZZ</name>
<dbReference type="AlphaFoldDB" id="A0A6C0KQT5"/>
<keyword evidence="1" id="KW-0175">Coiled coil</keyword>
<evidence type="ECO:0000313" key="2">
    <source>
        <dbReference type="EMBL" id="QHU19077.1"/>
    </source>
</evidence>
<reference evidence="2" key="1">
    <citation type="journal article" date="2020" name="Nature">
        <title>Giant virus diversity and host interactions through global metagenomics.</title>
        <authorList>
            <person name="Schulz F."/>
            <person name="Roux S."/>
            <person name="Paez-Espino D."/>
            <person name="Jungbluth S."/>
            <person name="Walsh D.A."/>
            <person name="Denef V.J."/>
            <person name="McMahon K.D."/>
            <person name="Konstantinidis K.T."/>
            <person name="Eloe-Fadrosh E.A."/>
            <person name="Kyrpides N.C."/>
            <person name="Woyke T."/>
        </authorList>
    </citation>
    <scope>NUCLEOTIDE SEQUENCE</scope>
    <source>
        <strain evidence="2">GVMAG-S-3300013014-104</strain>
    </source>
</reference>
<evidence type="ECO:0000256" key="1">
    <source>
        <dbReference type="SAM" id="Coils"/>
    </source>
</evidence>
<organism evidence="2">
    <name type="scientific">viral metagenome</name>
    <dbReference type="NCBI Taxonomy" id="1070528"/>
    <lineage>
        <taxon>unclassified sequences</taxon>
        <taxon>metagenomes</taxon>
        <taxon>organismal metagenomes</taxon>
    </lineage>
</organism>